<reference evidence="1 2" key="1">
    <citation type="submission" date="2017-07" db="EMBL/GenBank/DDBJ databases">
        <authorList>
            <person name="Talla V."/>
            <person name="Backstrom N."/>
        </authorList>
    </citation>
    <scope>NUCLEOTIDE SEQUENCE [LARGE SCALE GENOMIC DNA]</scope>
</reference>
<dbReference type="Proteomes" id="UP000324832">
    <property type="component" value="Unassembled WGS sequence"/>
</dbReference>
<evidence type="ECO:0000313" key="2">
    <source>
        <dbReference type="Proteomes" id="UP000324832"/>
    </source>
</evidence>
<proteinExistence type="predicted"/>
<keyword evidence="2" id="KW-1185">Reference proteome</keyword>
<name>A0A5E4Q6E9_9NEOP</name>
<evidence type="ECO:0000313" key="1">
    <source>
        <dbReference type="EMBL" id="VVC93162.1"/>
    </source>
</evidence>
<organism evidence="1 2">
    <name type="scientific">Leptidea sinapis</name>
    <dbReference type="NCBI Taxonomy" id="189913"/>
    <lineage>
        <taxon>Eukaryota</taxon>
        <taxon>Metazoa</taxon>
        <taxon>Ecdysozoa</taxon>
        <taxon>Arthropoda</taxon>
        <taxon>Hexapoda</taxon>
        <taxon>Insecta</taxon>
        <taxon>Pterygota</taxon>
        <taxon>Neoptera</taxon>
        <taxon>Endopterygota</taxon>
        <taxon>Lepidoptera</taxon>
        <taxon>Glossata</taxon>
        <taxon>Ditrysia</taxon>
        <taxon>Papilionoidea</taxon>
        <taxon>Pieridae</taxon>
        <taxon>Dismorphiinae</taxon>
        <taxon>Leptidea</taxon>
    </lineage>
</organism>
<gene>
    <name evidence="1" type="ORF">LSINAPIS_LOCUS5411</name>
</gene>
<accession>A0A5E4Q6E9</accession>
<feature type="non-terminal residue" evidence="1">
    <location>
        <position position="1"/>
    </location>
</feature>
<sequence length="50" mass="6095">VPPHFLHWWSIFCFGIVTENIRQRRQHFLISNRSKDLRRSGRSTGLRRTM</sequence>
<dbReference type="EMBL" id="FZQP02001559">
    <property type="protein sequence ID" value="VVC93162.1"/>
    <property type="molecule type" value="Genomic_DNA"/>
</dbReference>
<dbReference type="AlphaFoldDB" id="A0A5E4Q6E9"/>
<protein>
    <submittedName>
        <fullName evidence="1">Uncharacterized protein</fullName>
    </submittedName>
</protein>